<dbReference type="InterPro" id="IPR012337">
    <property type="entry name" value="RNaseH-like_sf"/>
</dbReference>
<reference evidence="3 4" key="1">
    <citation type="submission" date="2022-01" db="EMBL/GenBank/DDBJ databases">
        <title>A chromosomal length assembly of Cordylochernes scorpioides.</title>
        <authorList>
            <person name="Zeh D."/>
            <person name="Zeh J."/>
        </authorList>
    </citation>
    <scope>NUCLEOTIDE SEQUENCE [LARGE SCALE GENOMIC DNA]</scope>
    <source>
        <strain evidence="3">IN4F17</strain>
        <tissue evidence="3">Whole Body</tissue>
    </source>
</reference>
<feature type="compositionally biased region" description="Low complexity" evidence="1">
    <location>
        <begin position="17"/>
        <end position="26"/>
    </location>
</feature>
<dbReference type="Pfam" id="PF00078">
    <property type="entry name" value="RVT_1"/>
    <property type="match status" value="1"/>
</dbReference>
<feature type="compositionally biased region" description="Polar residues" evidence="1">
    <location>
        <begin position="133"/>
        <end position="153"/>
    </location>
</feature>
<evidence type="ECO:0000259" key="2">
    <source>
        <dbReference type="Pfam" id="PF00078"/>
    </source>
</evidence>
<dbReference type="SUPFAM" id="SSF53098">
    <property type="entry name" value="Ribonuclease H-like"/>
    <property type="match status" value="1"/>
</dbReference>
<dbReference type="PANTHER" id="PTHR33332">
    <property type="entry name" value="REVERSE TRANSCRIPTASE DOMAIN-CONTAINING PROTEIN"/>
    <property type="match status" value="1"/>
</dbReference>
<accession>A0ABY6LKU1</accession>
<organism evidence="3 4">
    <name type="scientific">Cordylochernes scorpioides</name>
    <dbReference type="NCBI Taxonomy" id="51811"/>
    <lineage>
        <taxon>Eukaryota</taxon>
        <taxon>Metazoa</taxon>
        <taxon>Ecdysozoa</taxon>
        <taxon>Arthropoda</taxon>
        <taxon>Chelicerata</taxon>
        <taxon>Arachnida</taxon>
        <taxon>Pseudoscorpiones</taxon>
        <taxon>Cheliferoidea</taxon>
        <taxon>Chernetidae</taxon>
        <taxon>Cordylochernes</taxon>
    </lineage>
</organism>
<keyword evidence="4" id="KW-1185">Reference proteome</keyword>
<feature type="region of interest" description="Disordered" evidence="1">
    <location>
        <begin position="1"/>
        <end position="26"/>
    </location>
</feature>
<proteinExistence type="predicted"/>
<feature type="region of interest" description="Disordered" evidence="1">
    <location>
        <begin position="91"/>
        <end position="164"/>
    </location>
</feature>
<dbReference type="CDD" id="cd01650">
    <property type="entry name" value="RT_nLTR_like"/>
    <property type="match status" value="1"/>
</dbReference>
<sequence>MHLISGNHTSLDPPNPSNSSTIPNPILDKMDALQNLSPWPQPFHHSAAFFPDALHTSPPRNLPTASPVYRYFYISIIAKLVAPPPTGPSVTVTENIYTPHTSSNPPNNTQNSPSHSPATTQQLATALSPPSPRISNSSATTHPSHSPAQTLPIHNNRPHSKHFDTKCNPFHLTLNQNDRCQSPLSSRFHALIPSNSLSIPIMHTKVSRDKIIMHTSSKLNLDRLFKKFEAATKNTDIQILESLLCPRLTHFLETNSLLNPLQFGFRRGISTVDALFLLKGKIKKAIHDFQCCLLINLDITSAFDQLWIAALSHHLHALNLPPSLLNMYGSFLVNRSATLTYRGHSRSVSPSRGCAQGSKSGPILWNIFFDPILSLPFPQGVHIQAFADDIPTYAQTSLYLINTWCLDHKLNFSPSKSSILPIFCHNPSLHINFIPIPCLEEMTILGVKFDSPLSFSSHLNHICSKISNLFPRLHTCANAYYGLGFKARRLMYTAVFEPTLTYAAAIWEEILRQHHPQVPHDTNPYLHCTDEDAPPGSKNTPTFCHLLSTKTSTFQNLAPFLTSSLSLVPCFEASIPLSNHSSVLQAESFALLSALKDIFFSSTTSLCGNLLGLPFTSSIFARLTLSLSLIHRCQTTLYKFLDSHRVTLHWVKGHSGNFGDCRADASVSANTASPAQYKLASRRTLFNHLRKSFWDTWEEEFITANPKIYNNLGISPRSLSSSHKHIIPDCVITTGLVTGHTWIGSFDKTKNIRAPTCNHCLSSSENISHIFFECPNLITERSQLYTACLRTIGYIPLNLKNLFWEDKLWKFILRFAHVSGRFVPSNITASTST</sequence>
<evidence type="ECO:0000256" key="1">
    <source>
        <dbReference type="SAM" id="MobiDB-lite"/>
    </source>
</evidence>
<dbReference type="InterPro" id="IPR000477">
    <property type="entry name" value="RT_dom"/>
</dbReference>
<feature type="compositionally biased region" description="Low complexity" evidence="1">
    <location>
        <begin position="98"/>
        <end position="117"/>
    </location>
</feature>
<dbReference type="Proteomes" id="UP001235939">
    <property type="component" value="Chromosome 20"/>
</dbReference>
<name>A0ABY6LKU1_9ARAC</name>
<evidence type="ECO:0000313" key="4">
    <source>
        <dbReference type="Proteomes" id="UP001235939"/>
    </source>
</evidence>
<dbReference type="SUPFAM" id="SSF56672">
    <property type="entry name" value="DNA/RNA polymerases"/>
    <property type="match status" value="1"/>
</dbReference>
<feature type="domain" description="Reverse transcriptase" evidence="2">
    <location>
        <begin position="234"/>
        <end position="421"/>
    </location>
</feature>
<dbReference type="InterPro" id="IPR043502">
    <property type="entry name" value="DNA/RNA_pol_sf"/>
</dbReference>
<feature type="compositionally biased region" description="Polar residues" evidence="1">
    <location>
        <begin position="1"/>
        <end position="12"/>
    </location>
</feature>
<evidence type="ECO:0000313" key="3">
    <source>
        <dbReference type="EMBL" id="UYV81489.1"/>
    </source>
</evidence>
<gene>
    <name evidence="3" type="ORF">LAZ67_20001342</name>
</gene>
<protein>
    <recommendedName>
        <fullName evidence="2">Reverse transcriptase domain-containing protein</fullName>
    </recommendedName>
</protein>
<dbReference type="EMBL" id="CP092882">
    <property type="protein sequence ID" value="UYV81489.1"/>
    <property type="molecule type" value="Genomic_DNA"/>
</dbReference>